<dbReference type="InterPro" id="IPR050807">
    <property type="entry name" value="TransReg_Diox_bact_type"/>
</dbReference>
<protein>
    <submittedName>
        <fullName evidence="3">Helix-turn-helix transcriptional regulator</fullName>
    </submittedName>
</protein>
<name>A0ABS2DC38_9SPHN</name>
<comment type="caution">
    <text evidence="3">The sequence shown here is derived from an EMBL/GenBank/DDBJ whole genome shotgun (WGS) entry which is preliminary data.</text>
</comment>
<dbReference type="PANTHER" id="PTHR46797">
    <property type="entry name" value="HTH-TYPE TRANSCRIPTIONAL REGULATOR"/>
    <property type="match status" value="1"/>
</dbReference>
<evidence type="ECO:0000256" key="1">
    <source>
        <dbReference type="ARBA" id="ARBA00023125"/>
    </source>
</evidence>
<sequence length="87" mass="9669">MELCTLVGLNVRRHRLAAGLTQEELAFRAGMDRTYLSDIERGRRNPTLLTMQDITVPLNLRVVDLLEGSDAIEPPTAPSRPRAARDG</sequence>
<dbReference type="Proteomes" id="UP000763641">
    <property type="component" value="Unassembled WGS sequence"/>
</dbReference>
<dbReference type="RefSeq" id="WP_204200575.1">
    <property type="nucleotide sequence ID" value="NZ_JAFEMC010000008.1"/>
</dbReference>
<keyword evidence="4" id="KW-1185">Reference proteome</keyword>
<dbReference type="SMART" id="SM00530">
    <property type="entry name" value="HTH_XRE"/>
    <property type="match status" value="1"/>
</dbReference>
<accession>A0ABS2DC38</accession>
<dbReference type="PANTHER" id="PTHR46797:SF1">
    <property type="entry name" value="METHYLPHOSPHONATE SYNTHASE"/>
    <property type="match status" value="1"/>
</dbReference>
<proteinExistence type="predicted"/>
<dbReference type="PROSITE" id="PS50943">
    <property type="entry name" value="HTH_CROC1"/>
    <property type="match status" value="1"/>
</dbReference>
<keyword evidence="1" id="KW-0238">DNA-binding</keyword>
<feature type="domain" description="HTH cro/C1-type" evidence="2">
    <location>
        <begin position="11"/>
        <end position="65"/>
    </location>
</feature>
<dbReference type="SUPFAM" id="SSF47413">
    <property type="entry name" value="lambda repressor-like DNA-binding domains"/>
    <property type="match status" value="1"/>
</dbReference>
<dbReference type="InterPro" id="IPR010982">
    <property type="entry name" value="Lambda_DNA-bd_dom_sf"/>
</dbReference>
<dbReference type="Pfam" id="PF01381">
    <property type="entry name" value="HTH_3"/>
    <property type="match status" value="1"/>
</dbReference>
<evidence type="ECO:0000313" key="3">
    <source>
        <dbReference type="EMBL" id="MBM6578481.1"/>
    </source>
</evidence>
<dbReference type="InterPro" id="IPR001387">
    <property type="entry name" value="Cro/C1-type_HTH"/>
</dbReference>
<dbReference type="CDD" id="cd00093">
    <property type="entry name" value="HTH_XRE"/>
    <property type="match status" value="1"/>
</dbReference>
<evidence type="ECO:0000259" key="2">
    <source>
        <dbReference type="PROSITE" id="PS50943"/>
    </source>
</evidence>
<dbReference type="Gene3D" id="1.10.260.40">
    <property type="entry name" value="lambda repressor-like DNA-binding domains"/>
    <property type="match status" value="1"/>
</dbReference>
<reference evidence="3 4" key="1">
    <citation type="submission" date="2020-12" db="EMBL/GenBank/DDBJ databases">
        <title>Sphingomonas sp.</title>
        <authorList>
            <person name="Kim M.K."/>
        </authorList>
    </citation>
    <scope>NUCLEOTIDE SEQUENCE [LARGE SCALE GENOMIC DNA]</scope>
    <source>
        <strain evidence="3 4">BT552</strain>
    </source>
</reference>
<dbReference type="EMBL" id="JAFEMC010000008">
    <property type="protein sequence ID" value="MBM6578481.1"/>
    <property type="molecule type" value="Genomic_DNA"/>
</dbReference>
<evidence type="ECO:0000313" key="4">
    <source>
        <dbReference type="Proteomes" id="UP000763641"/>
    </source>
</evidence>
<gene>
    <name evidence="3" type="ORF">ILT43_19040</name>
</gene>
<organism evidence="3 4">
    <name type="scientific">Sphingomonas longa</name>
    <dbReference type="NCBI Taxonomy" id="2778730"/>
    <lineage>
        <taxon>Bacteria</taxon>
        <taxon>Pseudomonadati</taxon>
        <taxon>Pseudomonadota</taxon>
        <taxon>Alphaproteobacteria</taxon>
        <taxon>Sphingomonadales</taxon>
        <taxon>Sphingomonadaceae</taxon>
        <taxon>Sphingomonas</taxon>
    </lineage>
</organism>